<gene>
    <name evidence="2" type="ORF">H3V42_12015</name>
    <name evidence="1" type="ORF">HH800_08395</name>
</gene>
<reference evidence="1 3" key="1">
    <citation type="submission" date="2020-04" db="EMBL/GenBank/DDBJ databases">
        <title>The Whole Genome Analysis of High salt-tolerant Sphingobium yanoikuyae YC-XJ2 with Aryl organophosphorus flame retardants (aryl-OPFRs)-degrading capacity and characteristics of Related phosphotriesterase.</title>
        <authorList>
            <person name="Li X."/>
        </authorList>
    </citation>
    <scope>NUCLEOTIDE SEQUENCE [LARGE SCALE GENOMIC DNA]</scope>
    <source>
        <strain evidence="1 3">YC-XJ2</strain>
    </source>
</reference>
<dbReference type="Proteomes" id="UP000502611">
    <property type="component" value="Chromosome"/>
</dbReference>
<dbReference type="Proteomes" id="UP000515377">
    <property type="component" value="Chromosome"/>
</dbReference>
<reference evidence="2 4" key="2">
    <citation type="submission" date="2020-07" db="EMBL/GenBank/DDBJ databases">
        <title>Whole genome sequence of Sphingobium yanoikuyae A3.</title>
        <authorList>
            <person name="Han S.-S."/>
        </authorList>
    </citation>
    <scope>NUCLEOTIDE SEQUENCE [LARGE SCALE GENOMIC DNA]</scope>
    <source>
        <strain evidence="2 4">A3</strain>
    </source>
</reference>
<proteinExistence type="predicted"/>
<evidence type="ECO:0000313" key="2">
    <source>
        <dbReference type="EMBL" id="QNG48228.1"/>
    </source>
</evidence>
<organism evidence="1 3">
    <name type="scientific">Sphingobium yanoikuyae</name>
    <name type="common">Sphingomonas yanoikuyae</name>
    <dbReference type="NCBI Taxonomy" id="13690"/>
    <lineage>
        <taxon>Bacteria</taxon>
        <taxon>Pseudomonadati</taxon>
        <taxon>Pseudomonadota</taxon>
        <taxon>Alphaproteobacteria</taxon>
        <taxon>Sphingomonadales</taxon>
        <taxon>Sphingomonadaceae</taxon>
        <taxon>Sphingobium</taxon>
    </lineage>
</organism>
<evidence type="ECO:0000313" key="4">
    <source>
        <dbReference type="Proteomes" id="UP000515377"/>
    </source>
</evidence>
<evidence type="ECO:0000313" key="1">
    <source>
        <dbReference type="EMBL" id="QJR02211.1"/>
    </source>
</evidence>
<dbReference type="RefSeq" id="WP_169860756.1">
    <property type="nucleotide sequence ID" value="NZ_CP047218.1"/>
</dbReference>
<dbReference type="AlphaFoldDB" id="A0A6M4G4X0"/>
<dbReference type="EMBL" id="CP053021">
    <property type="protein sequence ID" value="QJR02211.1"/>
    <property type="molecule type" value="Genomic_DNA"/>
</dbReference>
<protein>
    <submittedName>
        <fullName evidence="1">Uncharacterized protein</fullName>
    </submittedName>
</protein>
<dbReference type="EMBL" id="CP060122">
    <property type="protein sequence ID" value="QNG48228.1"/>
    <property type="molecule type" value="Genomic_DNA"/>
</dbReference>
<evidence type="ECO:0000313" key="3">
    <source>
        <dbReference type="Proteomes" id="UP000502611"/>
    </source>
</evidence>
<accession>A0A6M4G4X0</accession>
<name>A0A6M4G4X0_SPHYA</name>
<sequence>MSDSNDVKLRDLVRRLPDWMRKDLASSDAPRRERAEDALHAMLLPLLEAGAGAP</sequence>